<feature type="domain" description="GNAT-like C-terminal" evidence="2">
    <location>
        <begin position="173"/>
        <end position="314"/>
    </location>
</feature>
<reference evidence="3 4" key="1">
    <citation type="submission" date="2020-04" db="EMBL/GenBank/DDBJ databases">
        <title>Phylogenetic Diversity and Antibacterial Activity against Ralstonia solanacearum of Endophytic Actinomycete Isolated from Moss.</title>
        <authorList>
            <person name="Zhuang X."/>
        </authorList>
    </citation>
    <scope>NUCLEOTIDE SEQUENCE [LARGE SCALE GENOMIC DNA]</scope>
    <source>
        <strain evidence="3 4">LD120</strain>
    </source>
</reference>
<evidence type="ECO:0000313" key="4">
    <source>
        <dbReference type="Proteomes" id="UP000772196"/>
    </source>
</evidence>
<dbReference type="InterPro" id="IPR041644">
    <property type="entry name" value="GNAT_C"/>
</dbReference>
<dbReference type="EMBL" id="JAAWWP010000019">
    <property type="protein sequence ID" value="NKI44491.1"/>
    <property type="molecule type" value="Genomic_DNA"/>
</dbReference>
<comment type="caution">
    <text evidence="3">The sequence shown here is derived from an EMBL/GenBank/DDBJ whole genome shotgun (WGS) entry which is preliminary data.</text>
</comment>
<dbReference type="Pfam" id="PF18164">
    <property type="entry name" value="GNAT_C"/>
    <property type="match status" value="1"/>
</dbReference>
<organism evidence="3 4">
    <name type="scientific">Streptomyces physcomitrii</name>
    <dbReference type="NCBI Taxonomy" id="2724184"/>
    <lineage>
        <taxon>Bacteria</taxon>
        <taxon>Bacillati</taxon>
        <taxon>Actinomycetota</taxon>
        <taxon>Actinomycetes</taxon>
        <taxon>Kitasatosporales</taxon>
        <taxon>Streptomycetaceae</taxon>
        <taxon>Streptomyces</taxon>
    </lineage>
</organism>
<keyword evidence="4" id="KW-1185">Reference proteome</keyword>
<protein>
    <submittedName>
        <fullName evidence="3">DUF5596 domain-containing protein</fullName>
    </submittedName>
</protein>
<dbReference type="RefSeq" id="WP_168542773.1">
    <property type="nucleotide sequence ID" value="NZ_JAAWWP010000019.1"/>
</dbReference>
<proteinExistence type="predicted"/>
<dbReference type="InterPro" id="IPR041273">
    <property type="entry name" value="NAT_N"/>
</dbReference>
<gene>
    <name evidence="3" type="ORF">HFV08_25230</name>
</gene>
<evidence type="ECO:0000259" key="1">
    <source>
        <dbReference type="Pfam" id="PF18082"/>
    </source>
</evidence>
<sequence length="318" mass="35568">MELTAQSVAERLGMDRDDAWLRRLAETGPPARPLELPGPEAARVLLDRLRVAAEDREEIFAALPAAAADPVLRWILDRAHQVLLDGMGQPSGQDIFPVLPAEYGEGARYYLVLLYLATLPATLRFHAARGIPEESSWETFGQLGEVLDIHRHKYGRGGVHVPGWLTLHLRGVIHRLGRLQFELSRWEGRPVLSVHIPAVGGPIGAEACDSSFARARPFFAAHFPEHGAELAVCHSWLLDPQLAAYLPEESNVVRFMRRWELYAGQEEERDGSILEFVFRHTGQPLEQLPQRTSLERAAVAHLRAGGHWRAPSGWTRLP</sequence>
<name>A0ABX1HBW1_9ACTN</name>
<evidence type="ECO:0000313" key="3">
    <source>
        <dbReference type="EMBL" id="NKI44491.1"/>
    </source>
</evidence>
<dbReference type="Gene3D" id="3.40.630.120">
    <property type="match status" value="1"/>
</dbReference>
<feature type="domain" description="N-acyltransferase N-terminal" evidence="1">
    <location>
        <begin position="43"/>
        <end position="171"/>
    </location>
</feature>
<accession>A0ABX1HBW1</accession>
<dbReference type="Proteomes" id="UP000772196">
    <property type="component" value="Unassembled WGS sequence"/>
</dbReference>
<evidence type="ECO:0000259" key="2">
    <source>
        <dbReference type="Pfam" id="PF18164"/>
    </source>
</evidence>
<dbReference type="Pfam" id="PF18082">
    <property type="entry name" value="NAT_N"/>
    <property type="match status" value="1"/>
</dbReference>